<sequence>MDENDFGMITIKKSSPQVKLKHDENKLSSSLPDIKVQLDTIDSNPSNIGEQKAVVTNGIKDEEIDTFNFTYFGHTNIDKRTLQSVFPWIAKRIIKHSSNQKDVYANISKSKLWLTERNRTDVSLQEHSFSSIYRLSRMTKDHMEEYLAYIICSKADGSNAAFHLLKCNDQQEKSNFLNTLKQRVLGFQKLSPSQANEQKENVLTPPRPTHKRGASSGAILVSPIKKDTVFSDSVYYIGKVNLVQQQAPPQFIDKVLIHLKKMSNETLQMPPANQRKKRFSLDVGVGNPPLVSAVREIVIDTPPPKRPLTRKRSASVDSGKHNPYKVNMKDPPQITVKNTAVEDEYDGSTVALNSINDEVKSRLITLQVSKDHLSLFSMGSKKVLFEKRIQNISFCTKGELRKDHFGFICREAGNHICYIFQGESEYKVDEIMSAMKTAFTEALQASANSTLCETCPIQNLHKLCNNLEGVTTIAEKDTMVHETIKILSDYEQLHVLNEVNEEDPESDNERIEITINVLRVLFDDKQKSHKHSHKQLLTSSMEMEQRDRLGSSQNSTFFDKAKKSFTSSLQNFSMKKARAKTFSNLGLDFDIKRPLANTKPLITNGNRTPADLKPRSRSLENDAPEFRNNSSRLELNLDSDAATQRPRRASSIEGVEKKVPQVVKEEKEDSFPSSHETSNVQQPVKKRPLRRESSWRQAIYHSVVVTNSRRSSSSSIVTITGENDERKNKAQSIDVGERARSRWRNAIHNQILLIRMEKENKKLAANISATEIRRQKLSYQDLASYTAEAAQAWDDLIGHKNNEKIDRQYLLELVRGGIPRARRGEVWQFLINQNQFRKPDTSDKQCWKETPYRTLLKRNSGHQHAILIDLGRTFPTHAHFIPRLGSGQISLFNILAAYSQLDNEVGYCQGLSFVAGVLLMHMPEEEAFQSFCHLMFELQIRSQYKPDMDAVQQQLYQLSRLLHDYHPKVYEHFNKFDVTPTLYAAPWFLTLYASQYPIGFVSRVMDMVLLEGMEVIFKVALVLIGNHANEILEKTSFESIVDYMKLELPNKVVTETDDVSMRALNMDIRQQLNLYEVEYQLLNEEMLDIRQSKEKLEKQEAVLEEVKKQMSDLKNELAESQQTVQILRGSLDEANQRNLEYEQKIEAMIKENKMLKASASSSQTDGQNTDKNWNLVPSPPTIERDMNGRRAFSLDSSVMSSEENIADL</sequence>
<proteinExistence type="predicted"/>
<keyword evidence="2" id="KW-0597">Phosphoprotein</keyword>
<dbReference type="GO" id="GO:0005096">
    <property type="term" value="F:GTPase activator activity"/>
    <property type="evidence" value="ECO:0007669"/>
    <property type="project" value="UniProtKB-KW"/>
</dbReference>
<organism evidence="6 7">
    <name type="scientific">Clytia hemisphaerica</name>
    <dbReference type="NCBI Taxonomy" id="252671"/>
    <lineage>
        <taxon>Eukaryota</taxon>
        <taxon>Metazoa</taxon>
        <taxon>Cnidaria</taxon>
        <taxon>Hydrozoa</taxon>
        <taxon>Hydroidolina</taxon>
        <taxon>Leptothecata</taxon>
        <taxon>Obeliida</taxon>
        <taxon>Clytiidae</taxon>
        <taxon>Clytia</taxon>
    </lineage>
</organism>
<feature type="compositionally biased region" description="Low complexity" evidence="3">
    <location>
        <begin position="711"/>
        <end position="720"/>
    </location>
</feature>
<dbReference type="Pfam" id="PF00640">
    <property type="entry name" value="PID"/>
    <property type="match status" value="1"/>
</dbReference>
<evidence type="ECO:0008006" key="8">
    <source>
        <dbReference type="Google" id="ProtNLM"/>
    </source>
</evidence>
<feature type="compositionally biased region" description="Polar residues" evidence="3">
    <location>
        <begin position="671"/>
        <end position="682"/>
    </location>
</feature>
<accession>A0A7M5XBT8</accession>
<dbReference type="SMART" id="SM00164">
    <property type="entry name" value="TBC"/>
    <property type="match status" value="1"/>
</dbReference>
<dbReference type="Pfam" id="PF00566">
    <property type="entry name" value="RabGAP-TBC"/>
    <property type="match status" value="1"/>
</dbReference>
<dbReference type="FunFam" id="1.10.472.80:FF:000027">
    <property type="entry name" value="GTPase activating protein (Evi5)"/>
    <property type="match status" value="1"/>
</dbReference>
<name>A0A7M5XBT8_9CNID</name>
<dbReference type="GeneID" id="136824755"/>
<feature type="region of interest" description="Disordered" evidence="3">
    <location>
        <begin position="1156"/>
        <end position="1188"/>
    </location>
</feature>
<dbReference type="InterPro" id="IPR035969">
    <property type="entry name" value="Rab-GAP_TBC_sf"/>
</dbReference>
<dbReference type="InterPro" id="IPR050302">
    <property type="entry name" value="Rab_GAP_TBC_domain"/>
</dbReference>
<keyword evidence="7" id="KW-1185">Reference proteome</keyword>
<feature type="region of interest" description="Disordered" evidence="3">
    <location>
        <begin position="598"/>
        <end position="692"/>
    </location>
</feature>
<dbReference type="InterPro" id="IPR021785">
    <property type="entry name" value="DUF3350"/>
</dbReference>
<feature type="domain" description="Rab-GAP TBC" evidence="5">
    <location>
        <begin position="817"/>
        <end position="1012"/>
    </location>
</feature>
<dbReference type="PANTHER" id="PTHR47219:SF16">
    <property type="entry name" value="GTPASE ACTIVATING PROTEIN"/>
    <property type="match status" value="1"/>
</dbReference>
<evidence type="ECO:0000256" key="2">
    <source>
        <dbReference type="ARBA" id="ARBA00022553"/>
    </source>
</evidence>
<dbReference type="PROSITE" id="PS50086">
    <property type="entry name" value="TBC_RABGAP"/>
    <property type="match status" value="1"/>
</dbReference>
<dbReference type="AlphaFoldDB" id="A0A7M5XBT8"/>
<dbReference type="Gene3D" id="1.10.10.2750">
    <property type="match status" value="1"/>
</dbReference>
<dbReference type="FunFam" id="1.10.10.2750:FF:000002">
    <property type="entry name" value="TBC1 domain family member 4"/>
    <property type="match status" value="1"/>
</dbReference>
<dbReference type="PANTHER" id="PTHR47219">
    <property type="entry name" value="RAB GTPASE-ACTIVATING PROTEIN 1-LIKE"/>
    <property type="match status" value="1"/>
</dbReference>
<dbReference type="FunFam" id="1.10.8.270:FF:000001">
    <property type="entry name" value="TBC1 domain family member 1"/>
    <property type="match status" value="1"/>
</dbReference>
<dbReference type="RefSeq" id="XP_066936829.1">
    <property type="nucleotide sequence ID" value="XM_067080728.1"/>
</dbReference>
<feature type="compositionally biased region" description="Polar residues" evidence="3">
    <location>
        <begin position="1158"/>
        <end position="1172"/>
    </location>
</feature>
<dbReference type="InterPro" id="IPR011993">
    <property type="entry name" value="PH-like_dom_sf"/>
</dbReference>
<feature type="compositionally biased region" description="Basic and acidic residues" evidence="3">
    <location>
        <begin position="654"/>
        <end position="670"/>
    </location>
</feature>
<feature type="region of interest" description="Disordered" evidence="3">
    <location>
        <begin position="301"/>
        <end position="331"/>
    </location>
</feature>
<dbReference type="PROSITE" id="PS01179">
    <property type="entry name" value="PID"/>
    <property type="match status" value="1"/>
</dbReference>
<dbReference type="Pfam" id="PF11830">
    <property type="entry name" value="DUF3350"/>
    <property type="match status" value="1"/>
</dbReference>
<dbReference type="Proteomes" id="UP000594262">
    <property type="component" value="Unplaced"/>
</dbReference>
<evidence type="ECO:0000256" key="1">
    <source>
        <dbReference type="ARBA" id="ARBA00022468"/>
    </source>
</evidence>
<feature type="domain" description="PID" evidence="4">
    <location>
        <begin position="364"/>
        <end position="444"/>
    </location>
</feature>
<dbReference type="EnsemblMetazoa" id="CLYHEMT020742.3">
    <property type="protein sequence ID" value="CLYHEMP020742.3"/>
    <property type="gene ID" value="CLYHEMG020742"/>
</dbReference>
<dbReference type="InterPro" id="IPR000195">
    <property type="entry name" value="Rab-GAP-TBC_dom"/>
</dbReference>
<feature type="region of interest" description="Disordered" evidence="3">
    <location>
        <begin position="711"/>
        <end position="733"/>
    </location>
</feature>
<evidence type="ECO:0000313" key="7">
    <source>
        <dbReference type="Proteomes" id="UP000594262"/>
    </source>
</evidence>
<dbReference type="SUPFAM" id="SSF47923">
    <property type="entry name" value="Ypt/Rab-GAP domain of gyp1p"/>
    <property type="match status" value="2"/>
</dbReference>
<dbReference type="Gene3D" id="1.10.472.80">
    <property type="entry name" value="Ypt/Rab-GAP domain of gyp1p, domain 3"/>
    <property type="match status" value="1"/>
</dbReference>
<dbReference type="SUPFAM" id="SSF50729">
    <property type="entry name" value="PH domain-like"/>
    <property type="match status" value="1"/>
</dbReference>
<dbReference type="SMART" id="SM00462">
    <property type="entry name" value="PTB"/>
    <property type="match status" value="1"/>
</dbReference>
<evidence type="ECO:0000259" key="4">
    <source>
        <dbReference type="PROSITE" id="PS01179"/>
    </source>
</evidence>
<evidence type="ECO:0000259" key="5">
    <source>
        <dbReference type="PROSITE" id="PS50086"/>
    </source>
</evidence>
<dbReference type="Gene3D" id="1.10.8.270">
    <property type="entry name" value="putative rabgap domain of human tbc1 domain family member 14 like domains"/>
    <property type="match status" value="1"/>
</dbReference>
<feature type="region of interest" description="Disordered" evidence="3">
    <location>
        <begin position="193"/>
        <end position="215"/>
    </location>
</feature>
<dbReference type="Gene3D" id="2.30.29.30">
    <property type="entry name" value="Pleckstrin-homology domain (PH domain)/Phosphotyrosine-binding domain (PTB)"/>
    <property type="match status" value="2"/>
</dbReference>
<dbReference type="InterPro" id="IPR006020">
    <property type="entry name" value="PTB/PI_dom"/>
</dbReference>
<feature type="compositionally biased region" description="Basic and acidic residues" evidence="3">
    <location>
        <begin position="610"/>
        <end position="620"/>
    </location>
</feature>
<keyword evidence="1" id="KW-0343">GTPase activation</keyword>
<evidence type="ECO:0000256" key="3">
    <source>
        <dbReference type="SAM" id="MobiDB-lite"/>
    </source>
</evidence>
<protein>
    <recommendedName>
        <fullName evidence="8">TBC1 domain family member 1</fullName>
    </recommendedName>
</protein>
<evidence type="ECO:0000313" key="6">
    <source>
        <dbReference type="EnsemblMetazoa" id="CLYHEMP020742.3"/>
    </source>
</evidence>
<reference evidence="6" key="1">
    <citation type="submission" date="2021-01" db="UniProtKB">
        <authorList>
            <consortium name="EnsemblMetazoa"/>
        </authorList>
    </citation>
    <scope>IDENTIFICATION</scope>
</reference>
<dbReference type="OrthoDB" id="295078at2759"/>